<dbReference type="AlphaFoldDB" id="A0A2R4XP06"/>
<reference evidence="1 2" key="1">
    <citation type="submission" date="2018-04" db="EMBL/GenBank/DDBJ databases">
        <title>Bordetella sp. HZ20 isolated from seawater.</title>
        <authorList>
            <person name="Sun C."/>
        </authorList>
    </citation>
    <scope>NUCLEOTIDE SEQUENCE [LARGE SCALE GENOMIC DNA]</scope>
    <source>
        <strain evidence="1 2">HZ20</strain>
    </source>
</reference>
<proteinExistence type="predicted"/>
<protein>
    <submittedName>
        <fullName evidence="1">Uncharacterized protein</fullName>
    </submittedName>
</protein>
<evidence type="ECO:0000313" key="2">
    <source>
        <dbReference type="Proteomes" id="UP000244571"/>
    </source>
</evidence>
<accession>A0A2R4XP06</accession>
<organism evidence="1 2">
    <name type="scientific">Orrella marina</name>
    <dbReference type="NCBI Taxonomy" id="2163011"/>
    <lineage>
        <taxon>Bacteria</taxon>
        <taxon>Pseudomonadati</taxon>
        <taxon>Pseudomonadota</taxon>
        <taxon>Betaproteobacteria</taxon>
        <taxon>Burkholderiales</taxon>
        <taxon>Alcaligenaceae</taxon>
        <taxon>Orrella</taxon>
    </lineage>
</organism>
<dbReference type="EMBL" id="CP028901">
    <property type="protein sequence ID" value="AWB35525.1"/>
    <property type="molecule type" value="Genomic_DNA"/>
</dbReference>
<gene>
    <name evidence="1" type="ORF">DBV39_19230</name>
</gene>
<keyword evidence="2" id="KW-1185">Reference proteome</keyword>
<dbReference type="Proteomes" id="UP000244571">
    <property type="component" value="Chromosome"/>
</dbReference>
<evidence type="ECO:0000313" key="1">
    <source>
        <dbReference type="EMBL" id="AWB35525.1"/>
    </source>
</evidence>
<dbReference type="KEGG" id="boz:DBV39_19230"/>
<sequence length="79" mass="9450">MSWKTISISVMRQVYQNCKQIGETDIEKIKSKIDSSYPFGQRKHWPYKAWLLARKEFFAEIGLIGERKTQHDIRQESLF</sequence>
<name>A0A2R4XP06_9BURK</name>